<dbReference type="AlphaFoldDB" id="B4VLG3"/>
<organism evidence="3 4">
    <name type="scientific">Coleofasciculus chthonoplastes PCC 7420</name>
    <dbReference type="NCBI Taxonomy" id="118168"/>
    <lineage>
        <taxon>Bacteria</taxon>
        <taxon>Bacillati</taxon>
        <taxon>Cyanobacteriota</taxon>
        <taxon>Cyanophyceae</taxon>
        <taxon>Coleofasciculales</taxon>
        <taxon>Coleofasciculaceae</taxon>
        <taxon>Coleofasciculus</taxon>
    </lineage>
</organism>
<sequence>MGILKDSKTQRLNQQIILEHSKNPRNRGKTDPVDGYHRGHNPMCGDTIELTIQLNPTEDKIEDIKFEGTGCAIAIASAEFMADTVQGKA</sequence>
<evidence type="ECO:0000313" key="4">
    <source>
        <dbReference type="Proteomes" id="UP000003835"/>
    </source>
</evidence>
<dbReference type="NCBIfam" id="TIGR01994">
    <property type="entry name" value="SUF_scaf_2"/>
    <property type="match status" value="1"/>
</dbReference>
<dbReference type="GO" id="GO:0016226">
    <property type="term" value="P:iron-sulfur cluster assembly"/>
    <property type="evidence" value="ECO:0007669"/>
    <property type="project" value="InterPro"/>
</dbReference>
<feature type="compositionally biased region" description="Basic and acidic residues" evidence="1">
    <location>
        <begin position="28"/>
        <end position="37"/>
    </location>
</feature>
<protein>
    <recommendedName>
        <fullName evidence="2">NIF system FeS cluster assembly NifU N-terminal domain-containing protein</fullName>
    </recommendedName>
</protein>
<dbReference type="SUPFAM" id="SSF82649">
    <property type="entry name" value="SufE/NifU"/>
    <property type="match status" value="1"/>
</dbReference>
<dbReference type="CDD" id="cd06664">
    <property type="entry name" value="IscU_like"/>
    <property type="match status" value="1"/>
</dbReference>
<proteinExistence type="predicted"/>
<dbReference type="GO" id="GO:0051536">
    <property type="term" value="F:iron-sulfur cluster binding"/>
    <property type="evidence" value="ECO:0007669"/>
    <property type="project" value="InterPro"/>
</dbReference>
<dbReference type="Gene3D" id="3.90.1010.10">
    <property type="match status" value="1"/>
</dbReference>
<dbReference type="Pfam" id="PF01592">
    <property type="entry name" value="NifU_N"/>
    <property type="match status" value="1"/>
</dbReference>
<dbReference type="Proteomes" id="UP000003835">
    <property type="component" value="Unassembled WGS sequence"/>
</dbReference>
<dbReference type="HOGENOM" id="CLU_2449506_0_0_3"/>
<reference evidence="3 4" key="1">
    <citation type="submission" date="2008-07" db="EMBL/GenBank/DDBJ databases">
        <authorList>
            <person name="Tandeau de Marsac N."/>
            <person name="Ferriera S."/>
            <person name="Johnson J."/>
            <person name="Kravitz S."/>
            <person name="Beeson K."/>
            <person name="Sutton G."/>
            <person name="Rogers Y.-H."/>
            <person name="Friedman R."/>
            <person name="Frazier M."/>
            <person name="Venter J.C."/>
        </authorList>
    </citation>
    <scope>NUCLEOTIDE SEQUENCE [LARGE SCALE GENOMIC DNA]</scope>
    <source>
        <strain evidence="3 4">PCC 7420</strain>
    </source>
</reference>
<evidence type="ECO:0000256" key="1">
    <source>
        <dbReference type="SAM" id="MobiDB-lite"/>
    </source>
</evidence>
<accession>B4VLG3</accession>
<dbReference type="EMBL" id="DS989844">
    <property type="protein sequence ID" value="EDX77232.1"/>
    <property type="molecule type" value="Genomic_DNA"/>
</dbReference>
<dbReference type="GO" id="GO:0005506">
    <property type="term" value="F:iron ion binding"/>
    <property type="evidence" value="ECO:0007669"/>
    <property type="project" value="InterPro"/>
</dbReference>
<keyword evidence="4" id="KW-1185">Reference proteome</keyword>
<feature type="region of interest" description="Disordered" evidence="1">
    <location>
        <begin position="19"/>
        <end position="42"/>
    </location>
</feature>
<gene>
    <name evidence="3" type="ORF">MC7420_369</name>
</gene>
<name>B4VLG3_9CYAN</name>
<dbReference type="STRING" id="118168.MC7420_369"/>
<feature type="domain" description="NIF system FeS cluster assembly NifU N-terminal" evidence="2">
    <location>
        <begin position="14"/>
        <end position="88"/>
    </location>
</feature>
<dbReference type="eggNOG" id="COG0822">
    <property type="taxonomic scope" value="Bacteria"/>
</dbReference>
<dbReference type="InterPro" id="IPR002871">
    <property type="entry name" value="NIF_FeS_clus_asmbl_NifU_N"/>
</dbReference>
<evidence type="ECO:0000259" key="2">
    <source>
        <dbReference type="Pfam" id="PF01592"/>
    </source>
</evidence>
<dbReference type="PANTHER" id="PTHR10093">
    <property type="entry name" value="IRON-SULFUR CLUSTER ASSEMBLY ENZYME NIFU HOMOLOG"/>
    <property type="match status" value="1"/>
</dbReference>
<evidence type="ECO:0000313" key="3">
    <source>
        <dbReference type="EMBL" id="EDX77232.1"/>
    </source>
</evidence>